<reference evidence="1 2" key="1">
    <citation type="submission" date="2019-03" db="EMBL/GenBank/DDBJ databases">
        <title>Single cell metagenomics reveals metabolic interactions within the superorganism composed of flagellate Streblomastix strix and complex community of Bacteroidetes bacteria on its surface.</title>
        <authorList>
            <person name="Treitli S.C."/>
            <person name="Kolisko M."/>
            <person name="Husnik F."/>
            <person name="Keeling P."/>
            <person name="Hampl V."/>
        </authorList>
    </citation>
    <scope>NUCLEOTIDE SEQUENCE [LARGE SCALE GENOMIC DNA]</scope>
    <source>
        <strain evidence="1">ST1C</strain>
    </source>
</reference>
<dbReference type="Proteomes" id="UP000324800">
    <property type="component" value="Unassembled WGS sequence"/>
</dbReference>
<dbReference type="EMBL" id="SNRW01018745">
    <property type="protein sequence ID" value="KAA6367045.1"/>
    <property type="molecule type" value="Genomic_DNA"/>
</dbReference>
<protein>
    <submittedName>
        <fullName evidence="1">Uncharacterized protein</fullName>
    </submittedName>
</protein>
<organism evidence="1 2">
    <name type="scientific">Streblomastix strix</name>
    <dbReference type="NCBI Taxonomy" id="222440"/>
    <lineage>
        <taxon>Eukaryota</taxon>
        <taxon>Metamonada</taxon>
        <taxon>Preaxostyla</taxon>
        <taxon>Oxymonadida</taxon>
        <taxon>Streblomastigidae</taxon>
        <taxon>Streblomastix</taxon>
    </lineage>
</organism>
<accession>A0A5J4UBP8</accession>
<name>A0A5J4UBP8_9EUKA</name>
<comment type="caution">
    <text evidence="1">The sequence shown here is derived from an EMBL/GenBank/DDBJ whole genome shotgun (WGS) entry which is preliminary data.</text>
</comment>
<feature type="non-terminal residue" evidence="1">
    <location>
        <position position="1"/>
    </location>
</feature>
<sequence length="309" mass="36040">PYLLTEALHKIDFHPTLDAFALRTNKQLDRYCSPQRDRKAFAINAMNIPWRGEEFLLYPPIGLIYKVIQKLIRDKAAAFIIPLRWCLYNYRSMIPQILSQVTLGRSEQVLIRGKFMKKEQNLPPETIELIKISTIYQKEKGISVKDLLGIIPDIELVNALAWYKSRGGPKLQKRMKNMKMHHGVVLSQFSQMNDENNSLLIKTFSKGEGLHIYSKPMYPIIWNLQILFSYINTHQSSTLEEILQTAMTMIVAFCATRLTEFVQMKFSKIVQELHSITFQTHTSKGKQIIKHIITFKKRIGRFQFQHVLN</sequence>
<evidence type="ECO:0000313" key="2">
    <source>
        <dbReference type="Proteomes" id="UP000324800"/>
    </source>
</evidence>
<dbReference type="AlphaFoldDB" id="A0A5J4UBP8"/>
<proteinExistence type="predicted"/>
<evidence type="ECO:0000313" key="1">
    <source>
        <dbReference type="EMBL" id="KAA6367045.1"/>
    </source>
</evidence>
<gene>
    <name evidence="1" type="ORF">EZS28_037427</name>
</gene>